<proteinExistence type="predicted"/>
<keyword evidence="2" id="KW-1185">Reference proteome</keyword>
<dbReference type="EMBL" id="CAUYUJ010021282">
    <property type="protein sequence ID" value="CAK0903752.1"/>
    <property type="molecule type" value="Genomic_DNA"/>
</dbReference>
<accession>A0ABN9XXZ6</accession>
<reference evidence="1" key="1">
    <citation type="submission" date="2023-10" db="EMBL/GenBank/DDBJ databases">
        <authorList>
            <person name="Chen Y."/>
            <person name="Shah S."/>
            <person name="Dougan E. K."/>
            <person name="Thang M."/>
            <person name="Chan C."/>
        </authorList>
    </citation>
    <scope>NUCLEOTIDE SEQUENCE [LARGE SCALE GENOMIC DNA]</scope>
</reference>
<name>A0ABN9XXZ6_9DINO</name>
<protein>
    <recommendedName>
        <fullName evidence="3">PDZ domain-containing protein</fullName>
    </recommendedName>
</protein>
<evidence type="ECO:0008006" key="3">
    <source>
        <dbReference type="Google" id="ProtNLM"/>
    </source>
</evidence>
<dbReference type="Proteomes" id="UP001189429">
    <property type="component" value="Unassembled WGS sequence"/>
</dbReference>
<sequence>MDEMLMEYCASVHRSNALAFALPTDMAEEQSPGPFITIDFGAGGLAAAGAQLDQGTRRLVAVAEGSAAMGSGVAVGDELQVLNGRSAGLLSATSLGELIKDAGTASFRRAAWVERLGGGGGASGSSAPLADQGPRHIVVCCRCAAQNGLAAPTEFFQCFSCQATVLPWRLLVAVRPGGGGRAPSGASRRACRCLRRGERGRLPWEEAR</sequence>
<organism evidence="1 2">
    <name type="scientific">Prorocentrum cordatum</name>
    <dbReference type="NCBI Taxonomy" id="2364126"/>
    <lineage>
        <taxon>Eukaryota</taxon>
        <taxon>Sar</taxon>
        <taxon>Alveolata</taxon>
        <taxon>Dinophyceae</taxon>
        <taxon>Prorocentrales</taxon>
        <taxon>Prorocentraceae</taxon>
        <taxon>Prorocentrum</taxon>
    </lineage>
</organism>
<gene>
    <name evidence="1" type="ORF">PCOR1329_LOCUS79966</name>
</gene>
<comment type="caution">
    <text evidence="1">The sequence shown here is derived from an EMBL/GenBank/DDBJ whole genome shotgun (WGS) entry which is preliminary data.</text>
</comment>
<evidence type="ECO:0000313" key="1">
    <source>
        <dbReference type="EMBL" id="CAK0903752.1"/>
    </source>
</evidence>
<feature type="non-terminal residue" evidence="1">
    <location>
        <position position="208"/>
    </location>
</feature>
<evidence type="ECO:0000313" key="2">
    <source>
        <dbReference type="Proteomes" id="UP001189429"/>
    </source>
</evidence>